<dbReference type="Pfam" id="PF01208">
    <property type="entry name" value="URO-D"/>
    <property type="match status" value="1"/>
</dbReference>
<dbReference type="SUPFAM" id="SSF51726">
    <property type="entry name" value="UROD/MetE-like"/>
    <property type="match status" value="1"/>
</dbReference>
<dbReference type="AlphaFoldDB" id="A0A7Y6PIG9"/>
<gene>
    <name evidence="2" type="ORF">HUV05_23550</name>
</gene>
<accession>A0A7Y6PIG9</accession>
<reference evidence="2 3" key="2">
    <citation type="submission" date="2020-07" db="EMBL/GenBank/DDBJ databases">
        <title>Bacterial metabolism rescues the inhibition of intestinal drug absorption by food and drug additives.</title>
        <authorList>
            <person name="Zou L."/>
            <person name="Spanogiannopoulos P."/>
            <person name="Chien H.-C."/>
            <person name="Pieper L.M."/>
            <person name="Cai W."/>
            <person name="Khuri N."/>
            <person name="Pottel J."/>
            <person name="Vora B."/>
            <person name="Ni Z."/>
            <person name="Tsakalozou E."/>
            <person name="Zhang W."/>
            <person name="Shoichet B.K."/>
            <person name="Giacomini K.M."/>
            <person name="Turnbaugh P.J."/>
        </authorList>
    </citation>
    <scope>NUCLEOTIDE SEQUENCE [LARGE SCALE GENOMIC DNA]</scope>
    <source>
        <strain evidence="2 3">B33</strain>
    </source>
</reference>
<dbReference type="EMBL" id="JABWDJ010000453">
    <property type="protein sequence ID" value="NVB76413.1"/>
    <property type="molecule type" value="Genomic_DNA"/>
</dbReference>
<feature type="domain" description="Uroporphyrinogen decarboxylase (URO-D)" evidence="1">
    <location>
        <begin position="25"/>
        <end position="88"/>
    </location>
</feature>
<organism evidence="2 3">
    <name type="scientific">Phocaeicola vulgatus</name>
    <name type="common">Bacteroides vulgatus</name>
    <dbReference type="NCBI Taxonomy" id="821"/>
    <lineage>
        <taxon>Bacteria</taxon>
        <taxon>Pseudomonadati</taxon>
        <taxon>Bacteroidota</taxon>
        <taxon>Bacteroidia</taxon>
        <taxon>Bacteroidales</taxon>
        <taxon>Bacteroidaceae</taxon>
        <taxon>Phocaeicola</taxon>
    </lineage>
</organism>
<evidence type="ECO:0000313" key="2">
    <source>
        <dbReference type="EMBL" id="NVB76413.1"/>
    </source>
</evidence>
<proteinExistence type="predicted"/>
<sequence>PTIVNWGVYTNGFSLTQGSQLFSESIILGGFPDRQGVLVDGSREDILKHTKQVLDEMQGKRLIIGSDCTLPTEIAYDRIRWVVDSVKELTVWR</sequence>
<dbReference type="InterPro" id="IPR038071">
    <property type="entry name" value="UROD/MetE-like_sf"/>
</dbReference>
<dbReference type="RefSeq" id="WP_221421015.1">
    <property type="nucleotide sequence ID" value="NZ_JABWDJ010000453.1"/>
</dbReference>
<dbReference type="Gene3D" id="3.20.20.210">
    <property type="match status" value="1"/>
</dbReference>
<comment type="caution">
    <text evidence="2">The sequence shown here is derived from an EMBL/GenBank/DDBJ whole genome shotgun (WGS) entry which is preliminary data.</text>
</comment>
<dbReference type="GO" id="GO:0004853">
    <property type="term" value="F:uroporphyrinogen decarboxylase activity"/>
    <property type="evidence" value="ECO:0007669"/>
    <property type="project" value="InterPro"/>
</dbReference>
<feature type="non-terminal residue" evidence="2">
    <location>
        <position position="1"/>
    </location>
</feature>
<protein>
    <recommendedName>
        <fullName evidence="1">Uroporphyrinogen decarboxylase (URO-D) domain-containing protein</fullName>
    </recommendedName>
</protein>
<dbReference type="GO" id="GO:0006779">
    <property type="term" value="P:porphyrin-containing compound biosynthetic process"/>
    <property type="evidence" value="ECO:0007669"/>
    <property type="project" value="InterPro"/>
</dbReference>
<dbReference type="InterPro" id="IPR000257">
    <property type="entry name" value="Uroporphyrinogen_deCOase"/>
</dbReference>
<name>A0A7Y6PIG9_PHOVU</name>
<evidence type="ECO:0000259" key="1">
    <source>
        <dbReference type="Pfam" id="PF01208"/>
    </source>
</evidence>
<evidence type="ECO:0000313" key="3">
    <source>
        <dbReference type="Proteomes" id="UP000524321"/>
    </source>
</evidence>
<reference evidence="2 3" key="1">
    <citation type="submission" date="2020-04" db="EMBL/GenBank/DDBJ databases">
        <authorList>
            <person name="Pieper L."/>
        </authorList>
    </citation>
    <scope>NUCLEOTIDE SEQUENCE [LARGE SCALE GENOMIC DNA]</scope>
    <source>
        <strain evidence="2 3">B33</strain>
    </source>
</reference>
<dbReference type="Proteomes" id="UP000524321">
    <property type="component" value="Unassembled WGS sequence"/>
</dbReference>